<feature type="domain" description="Guanylate cyclase" evidence="3">
    <location>
        <begin position="11"/>
        <end position="122"/>
    </location>
</feature>
<dbReference type="SUPFAM" id="SSF48452">
    <property type="entry name" value="TPR-like"/>
    <property type="match status" value="1"/>
</dbReference>
<keyword evidence="1" id="KW-0802">TPR repeat</keyword>
<reference evidence="4" key="1">
    <citation type="journal article" date="2014" name="Int. J. Syst. Evol. Microbiol.">
        <title>Complete genome sequence of Corynebacterium casei LMG S-19264T (=DSM 44701T), isolated from a smear-ripened cheese.</title>
        <authorList>
            <consortium name="US DOE Joint Genome Institute (JGI-PGF)"/>
            <person name="Walter F."/>
            <person name="Albersmeier A."/>
            <person name="Kalinowski J."/>
            <person name="Ruckert C."/>
        </authorList>
    </citation>
    <scope>NUCLEOTIDE SEQUENCE</scope>
    <source>
        <strain evidence="4">KCTC 42650</strain>
    </source>
</reference>
<dbReference type="InterPro" id="IPR011990">
    <property type="entry name" value="TPR-like_helical_dom_sf"/>
</dbReference>
<dbReference type="PROSITE" id="PS50125">
    <property type="entry name" value="GUANYLATE_CYCLASE_2"/>
    <property type="match status" value="1"/>
</dbReference>
<dbReference type="InterPro" id="IPR001054">
    <property type="entry name" value="A/G_cyclase"/>
</dbReference>
<dbReference type="RefSeq" id="WP_189678123.1">
    <property type="nucleotide sequence ID" value="NZ_BNCJ01000001.1"/>
</dbReference>
<dbReference type="CDD" id="cd07302">
    <property type="entry name" value="CHD"/>
    <property type="match status" value="1"/>
</dbReference>
<dbReference type="SMART" id="SM00028">
    <property type="entry name" value="TPR"/>
    <property type="match status" value="3"/>
</dbReference>
<dbReference type="InterPro" id="IPR019734">
    <property type="entry name" value="TPR_rpt"/>
</dbReference>
<dbReference type="Gene3D" id="3.30.70.1230">
    <property type="entry name" value="Nucleotide cyclase"/>
    <property type="match status" value="1"/>
</dbReference>
<proteinExistence type="predicted"/>
<dbReference type="GO" id="GO:0006171">
    <property type="term" value="P:cAMP biosynthetic process"/>
    <property type="evidence" value="ECO:0007669"/>
    <property type="project" value="TreeGrafter"/>
</dbReference>
<dbReference type="PROSITE" id="PS50005">
    <property type="entry name" value="TPR"/>
    <property type="match status" value="1"/>
</dbReference>
<keyword evidence="2" id="KW-0472">Membrane</keyword>
<dbReference type="SUPFAM" id="SSF55073">
    <property type="entry name" value="Nucleotide cyclase"/>
    <property type="match status" value="1"/>
</dbReference>
<name>A0A8J3M399_9RHOB</name>
<dbReference type="AlphaFoldDB" id="A0A8J3M399"/>
<reference evidence="4" key="2">
    <citation type="submission" date="2020-09" db="EMBL/GenBank/DDBJ databases">
        <authorList>
            <person name="Sun Q."/>
            <person name="Kim S."/>
        </authorList>
    </citation>
    <scope>NUCLEOTIDE SEQUENCE</scope>
    <source>
        <strain evidence="4">KCTC 42650</strain>
    </source>
</reference>
<dbReference type="InterPro" id="IPR029787">
    <property type="entry name" value="Nucleotide_cyclase"/>
</dbReference>
<keyword evidence="5" id="KW-1185">Reference proteome</keyword>
<dbReference type="InterPro" id="IPR050697">
    <property type="entry name" value="Adenylyl/Guanylyl_Cyclase_3/4"/>
</dbReference>
<dbReference type="Proteomes" id="UP000626220">
    <property type="component" value="Unassembled WGS sequence"/>
</dbReference>
<keyword evidence="2" id="KW-1133">Transmembrane helix</keyword>
<feature type="transmembrane region" description="Helical" evidence="2">
    <location>
        <begin position="185"/>
        <end position="205"/>
    </location>
</feature>
<dbReference type="Gene3D" id="3.40.50.10070">
    <property type="entry name" value="TolB, N-terminal domain"/>
    <property type="match status" value="1"/>
</dbReference>
<dbReference type="Gene3D" id="1.25.40.10">
    <property type="entry name" value="Tetratricopeptide repeat domain"/>
    <property type="match status" value="1"/>
</dbReference>
<dbReference type="Pfam" id="PF13181">
    <property type="entry name" value="TPR_8"/>
    <property type="match status" value="1"/>
</dbReference>
<organism evidence="4 5">
    <name type="scientific">Seohaeicola zhoushanensis</name>
    <dbReference type="NCBI Taxonomy" id="1569283"/>
    <lineage>
        <taxon>Bacteria</taxon>
        <taxon>Pseudomonadati</taxon>
        <taxon>Pseudomonadota</taxon>
        <taxon>Alphaproteobacteria</taxon>
        <taxon>Rhodobacterales</taxon>
        <taxon>Roseobacteraceae</taxon>
        <taxon>Seohaeicola</taxon>
    </lineage>
</organism>
<dbReference type="PANTHER" id="PTHR43081">
    <property type="entry name" value="ADENYLATE CYCLASE, TERMINAL-DIFFERENTIATION SPECIFIC-RELATED"/>
    <property type="match status" value="1"/>
</dbReference>
<evidence type="ECO:0000313" key="5">
    <source>
        <dbReference type="Proteomes" id="UP000626220"/>
    </source>
</evidence>
<evidence type="ECO:0000259" key="3">
    <source>
        <dbReference type="PROSITE" id="PS50125"/>
    </source>
</evidence>
<dbReference type="GO" id="GO:0035556">
    <property type="term" value="P:intracellular signal transduction"/>
    <property type="evidence" value="ECO:0007669"/>
    <property type="project" value="InterPro"/>
</dbReference>
<dbReference type="GO" id="GO:0004016">
    <property type="term" value="F:adenylate cyclase activity"/>
    <property type="evidence" value="ECO:0007669"/>
    <property type="project" value="UniProtKB-ARBA"/>
</dbReference>
<comment type="caution">
    <text evidence="4">The sequence shown here is derived from an EMBL/GenBank/DDBJ whole genome shotgun (WGS) entry which is preliminary data.</text>
</comment>
<sequence>MDDSQRRRLAAIMVLDVVAFSRMMAGDERGTLARVLELQRGIVAPFVAQHEGRIVKLMGDGVLAEFASVTSAVECARAIQQAMERDAGTPPMRLRIGINLGEVIVEGDDIFGDGVNVAARLEGLAEPGGVALSKTAYEQVKGQSAFGFADTGLHSVKNIPEPVRVFQLRPAGAGRRRLRIATRRNGMLAGFVLALAVSLVGALTWRDRAGGTTTMDLQARLVAADSKPSVAVLPFENLSQDPEQAYFSDGIAQNLITDLSKVSGLLVIARNTSFSFRDHQADAPTIGRELGVRYVVDGSVQKLGGTVRINASLTDTGTGYQVWAGKMDRPFEDLFALQDEVAAGIIDALHLELTNEERRRLSKRYTNSLEAYDLYLRAWEEIWRFNEDSRLLSQVYLRRALEVDPKFALARAILATSYTNRNGVTIRANEDSLDIAYRLAQEAVQDDPDLPAIHGALGIVHMFRREFDAADAAFERAIELDPNYADAYAMQAWNWNYAGDPEKAQAGFDYALKLNPRPPFPYLNAMAEVQFSLGHYDKSLELNLEALRRNPAALRQHLFVAAAYAETGRLADAEWEVQEVMVLQPELTLRALEFIAPFRDREVSDRLTEALRRAGLPE</sequence>
<keyword evidence="2" id="KW-0812">Transmembrane</keyword>
<dbReference type="PANTHER" id="PTHR43081:SF19">
    <property type="entry name" value="PH-SENSITIVE ADENYLATE CYCLASE RV1264"/>
    <property type="match status" value="1"/>
</dbReference>
<protein>
    <submittedName>
        <fullName evidence="4">Guanylyl cyclase</fullName>
    </submittedName>
</protein>
<gene>
    <name evidence="4" type="ORF">GCM10017056_01550</name>
</gene>
<accession>A0A8J3M399</accession>
<evidence type="ECO:0000313" key="4">
    <source>
        <dbReference type="EMBL" id="GHF33820.1"/>
    </source>
</evidence>
<dbReference type="EMBL" id="BNCJ01000001">
    <property type="protein sequence ID" value="GHF33820.1"/>
    <property type="molecule type" value="Genomic_DNA"/>
</dbReference>
<evidence type="ECO:0000256" key="2">
    <source>
        <dbReference type="SAM" id="Phobius"/>
    </source>
</evidence>
<evidence type="ECO:0000256" key="1">
    <source>
        <dbReference type="PROSITE-ProRule" id="PRU00339"/>
    </source>
</evidence>
<feature type="repeat" description="TPR" evidence="1">
    <location>
        <begin position="451"/>
        <end position="484"/>
    </location>
</feature>
<dbReference type="Pfam" id="PF00211">
    <property type="entry name" value="Guanylate_cyc"/>
    <property type="match status" value="1"/>
</dbReference>